<evidence type="ECO:0000313" key="2">
    <source>
        <dbReference type="EMBL" id="QJH95953.1"/>
    </source>
</evidence>
<dbReference type="EMBL" id="MT143975">
    <property type="protein sequence ID" value="QJA44305.1"/>
    <property type="molecule type" value="Genomic_DNA"/>
</dbReference>
<dbReference type="AlphaFoldDB" id="A0A6H1ZAK5"/>
<reference evidence="1" key="1">
    <citation type="submission" date="2020-03" db="EMBL/GenBank/DDBJ databases">
        <title>The deep terrestrial virosphere.</title>
        <authorList>
            <person name="Holmfeldt K."/>
            <person name="Nilsson E."/>
            <person name="Simone D."/>
            <person name="Lopez-Fernandez M."/>
            <person name="Wu X."/>
            <person name="de Brujin I."/>
            <person name="Lundin D."/>
            <person name="Andersson A."/>
            <person name="Bertilsson S."/>
            <person name="Dopson M."/>
        </authorList>
    </citation>
    <scope>NUCLEOTIDE SEQUENCE</scope>
    <source>
        <strain evidence="1">TM448A00093</strain>
        <strain evidence="2">TM448B00554</strain>
    </source>
</reference>
<dbReference type="EMBL" id="MT144634">
    <property type="protein sequence ID" value="QJH95953.1"/>
    <property type="molecule type" value="Genomic_DNA"/>
</dbReference>
<evidence type="ECO:0000313" key="1">
    <source>
        <dbReference type="EMBL" id="QJA44305.1"/>
    </source>
</evidence>
<protein>
    <submittedName>
        <fullName evidence="1">Uncharacterized protein</fullName>
    </submittedName>
</protein>
<accession>A0A6H1ZAK5</accession>
<proteinExistence type="predicted"/>
<gene>
    <name evidence="1" type="ORF">TM448A00093_0035</name>
    <name evidence="2" type="ORF">TM448B00554_0024</name>
</gene>
<sequence length="68" mass="8239">MNRITKRFNEATTEERFEFLCELDKRYCGYPQNSNDTGNGLLIVYRSYMRKIWQIKNQNEIKRSLKEG</sequence>
<name>A0A6H1ZAK5_9ZZZZ</name>
<organism evidence="1">
    <name type="scientific">viral metagenome</name>
    <dbReference type="NCBI Taxonomy" id="1070528"/>
    <lineage>
        <taxon>unclassified sequences</taxon>
        <taxon>metagenomes</taxon>
        <taxon>organismal metagenomes</taxon>
    </lineage>
</organism>